<sequence>MLVFPYVHNLGTPGFQCAVVNLVPWKKLHNIRDMVDVMHHTSLNIFNKVKVVVTNENGPSKRIGKGKDIMSALVKANMSASEEDKLTDEELIGQASTIIFAAMDMTSNGMSRILYLLSKHPAVQDRLWQEVTEAYANHGGDLDYETLNSLPYLDAVCRELLRV</sequence>
<comment type="cofactor">
    <cofactor evidence="1">
        <name>heme</name>
        <dbReference type="ChEBI" id="CHEBI:30413"/>
    </cofactor>
</comment>
<dbReference type="Proteomes" id="UP000298030">
    <property type="component" value="Unassembled WGS sequence"/>
</dbReference>
<comment type="similarity">
    <text evidence="4">Belongs to the cytochrome P450 family.</text>
</comment>
<proteinExistence type="inferred from homology"/>
<keyword evidence="8" id="KW-1133">Transmembrane helix</keyword>
<dbReference type="InterPro" id="IPR036396">
    <property type="entry name" value="Cyt_P450_sf"/>
</dbReference>
<comment type="subcellular location">
    <subcellularLocation>
        <location evidence="2">Membrane</location>
    </subcellularLocation>
</comment>
<evidence type="ECO:0000256" key="7">
    <source>
        <dbReference type="ARBA" id="ARBA00022723"/>
    </source>
</evidence>
<keyword evidence="6" id="KW-0812">Transmembrane</keyword>
<dbReference type="PANTHER" id="PTHR24305:SF166">
    <property type="entry name" value="CYTOCHROME P450 12A4, MITOCHONDRIAL-RELATED"/>
    <property type="match status" value="1"/>
</dbReference>
<evidence type="ECO:0000256" key="4">
    <source>
        <dbReference type="ARBA" id="ARBA00010617"/>
    </source>
</evidence>
<comment type="pathway">
    <text evidence="3">Secondary metabolite biosynthesis; terpenoid biosynthesis.</text>
</comment>
<evidence type="ECO:0000256" key="3">
    <source>
        <dbReference type="ARBA" id="ARBA00004721"/>
    </source>
</evidence>
<evidence type="ECO:0000256" key="2">
    <source>
        <dbReference type="ARBA" id="ARBA00004370"/>
    </source>
</evidence>
<keyword evidence="9" id="KW-0560">Oxidoreductase</keyword>
<evidence type="ECO:0000256" key="5">
    <source>
        <dbReference type="ARBA" id="ARBA00022617"/>
    </source>
</evidence>
<dbReference type="EMBL" id="QPFP01000049">
    <property type="protein sequence ID" value="TEB26348.1"/>
    <property type="molecule type" value="Genomic_DNA"/>
</dbReference>
<evidence type="ECO:0000256" key="8">
    <source>
        <dbReference type="ARBA" id="ARBA00022989"/>
    </source>
</evidence>
<dbReference type="STRING" id="71717.A0A4Y7SXI9"/>
<evidence type="ECO:0000256" key="10">
    <source>
        <dbReference type="ARBA" id="ARBA00023004"/>
    </source>
</evidence>
<keyword evidence="11" id="KW-0503">Monooxygenase</keyword>
<dbReference type="PANTHER" id="PTHR24305">
    <property type="entry name" value="CYTOCHROME P450"/>
    <property type="match status" value="1"/>
</dbReference>
<protein>
    <submittedName>
        <fullName evidence="13">Cytochrome P450</fullName>
    </submittedName>
</protein>
<gene>
    <name evidence="13" type="ORF">FA13DRAFT_1795780</name>
</gene>
<evidence type="ECO:0000256" key="9">
    <source>
        <dbReference type="ARBA" id="ARBA00023002"/>
    </source>
</evidence>
<reference evidence="13 14" key="1">
    <citation type="journal article" date="2019" name="Nat. Ecol. Evol.">
        <title>Megaphylogeny resolves global patterns of mushroom evolution.</title>
        <authorList>
            <person name="Varga T."/>
            <person name="Krizsan K."/>
            <person name="Foldi C."/>
            <person name="Dima B."/>
            <person name="Sanchez-Garcia M."/>
            <person name="Sanchez-Ramirez S."/>
            <person name="Szollosi G.J."/>
            <person name="Szarkandi J.G."/>
            <person name="Papp V."/>
            <person name="Albert L."/>
            <person name="Andreopoulos W."/>
            <person name="Angelini C."/>
            <person name="Antonin V."/>
            <person name="Barry K.W."/>
            <person name="Bougher N.L."/>
            <person name="Buchanan P."/>
            <person name="Buyck B."/>
            <person name="Bense V."/>
            <person name="Catcheside P."/>
            <person name="Chovatia M."/>
            <person name="Cooper J."/>
            <person name="Damon W."/>
            <person name="Desjardin D."/>
            <person name="Finy P."/>
            <person name="Geml J."/>
            <person name="Haridas S."/>
            <person name="Hughes K."/>
            <person name="Justo A."/>
            <person name="Karasinski D."/>
            <person name="Kautmanova I."/>
            <person name="Kiss B."/>
            <person name="Kocsube S."/>
            <person name="Kotiranta H."/>
            <person name="LaButti K.M."/>
            <person name="Lechner B.E."/>
            <person name="Liimatainen K."/>
            <person name="Lipzen A."/>
            <person name="Lukacs Z."/>
            <person name="Mihaltcheva S."/>
            <person name="Morgado L.N."/>
            <person name="Niskanen T."/>
            <person name="Noordeloos M.E."/>
            <person name="Ohm R.A."/>
            <person name="Ortiz-Santana B."/>
            <person name="Ovrebo C."/>
            <person name="Racz N."/>
            <person name="Riley R."/>
            <person name="Savchenko A."/>
            <person name="Shiryaev A."/>
            <person name="Soop K."/>
            <person name="Spirin V."/>
            <person name="Szebenyi C."/>
            <person name="Tomsovsky M."/>
            <person name="Tulloss R.E."/>
            <person name="Uehling J."/>
            <person name="Grigoriev I.V."/>
            <person name="Vagvolgyi C."/>
            <person name="Papp T."/>
            <person name="Martin F.M."/>
            <person name="Miettinen O."/>
            <person name="Hibbett D.S."/>
            <person name="Nagy L.G."/>
        </authorList>
    </citation>
    <scope>NUCLEOTIDE SEQUENCE [LARGE SCALE GENOMIC DNA]</scope>
    <source>
        <strain evidence="13 14">FP101781</strain>
    </source>
</reference>
<organism evidence="13 14">
    <name type="scientific">Coprinellus micaceus</name>
    <name type="common">Glistening ink-cap mushroom</name>
    <name type="synonym">Coprinus micaceus</name>
    <dbReference type="NCBI Taxonomy" id="71717"/>
    <lineage>
        <taxon>Eukaryota</taxon>
        <taxon>Fungi</taxon>
        <taxon>Dikarya</taxon>
        <taxon>Basidiomycota</taxon>
        <taxon>Agaricomycotina</taxon>
        <taxon>Agaricomycetes</taxon>
        <taxon>Agaricomycetidae</taxon>
        <taxon>Agaricales</taxon>
        <taxon>Agaricineae</taxon>
        <taxon>Psathyrellaceae</taxon>
        <taxon>Coprinellus</taxon>
    </lineage>
</organism>
<dbReference type="Pfam" id="PF00067">
    <property type="entry name" value="p450"/>
    <property type="match status" value="1"/>
</dbReference>
<keyword evidence="7" id="KW-0479">Metal-binding</keyword>
<evidence type="ECO:0000256" key="12">
    <source>
        <dbReference type="ARBA" id="ARBA00023136"/>
    </source>
</evidence>
<dbReference type="Gene3D" id="1.10.630.10">
    <property type="entry name" value="Cytochrome P450"/>
    <property type="match status" value="1"/>
</dbReference>
<dbReference type="GO" id="GO:0016020">
    <property type="term" value="C:membrane"/>
    <property type="evidence" value="ECO:0007669"/>
    <property type="project" value="UniProtKB-SubCell"/>
</dbReference>
<accession>A0A4Y7SXI9</accession>
<keyword evidence="10" id="KW-0408">Iron</keyword>
<evidence type="ECO:0000256" key="1">
    <source>
        <dbReference type="ARBA" id="ARBA00001971"/>
    </source>
</evidence>
<keyword evidence="5" id="KW-0349">Heme</keyword>
<dbReference type="GO" id="GO:0005506">
    <property type="term" value="F:iron ion binding"/>
    <property type="evidence" value="ECO:0007669"/>
    <property type="project" value="InterPro"/>
</dbReference>
<dbReference type="SUPFAM" id="SSF48264">
    <property type="entry name" value="Cytochrome P450"/>
    <property type="match status" value="1"/>
</dbReference>
<evidence type="ECO:0000256" key="6">
    <source>
        <dbReference type="ARBA" id="ARBA00022692"/>
    </source>
</evidence>
<evidence type="ECO:0000313" key="14">
    <source>
        <dbReference type="Proteomes" id="UP000298030"/>
    </source>
</evidence>
<evidence type="ECO:0000313" key="13">
    <source>
        <dbReference type="EMBL" id="TEB26348.1"/>
    </source>
</evidence>
<dbReference type="InterPro" id="IPR001128">
    <property type="entry name" value="Cyt_P450"/>
</dbReference>
<dbReference type="GO" id="GO:0016705">
    <property type="term" value="F:oxidoreductase activity, acting on paired donors, with incorporation or reduction of molecular oxygen"/>
    <property type="evidence" value="ECO:0007669"/>
    <property type="project" value="InterPro"/>
</dbReference>
<comment type="caution">
    <text evidence="13">The sequence shown here is derived from an EMBL/GenBank/DDBJ whole genome shotgun (WGS) entry which is preliminary data.</text>
</comment>
<dbReference type="InterPro" id="IPR050121">
    <property type="entry name" value="Cytochrome_P450_monoxygenase"/>
</dbReference>
<dbReference type="AlphaFoldDB" id="A0A4Y7SXI9"/>
<keyword evidence="14" id="KW-1185">Reference proteome</keyword>
<keyword evidence="12" id="KW-0472">Membrane</keyword>
<dbReference type="OrthoDB" id="1470350at2759"/>
<evidence type="ECO:0000256" key="11">
    <source>
        <dbReference type="ARBA" id="ARBA00023033"/>
    </source>
</evidence>
<dbReference type="GO" id="GO:0020037">
    <property type="term" value="F:heme binding"/>
    <property type="evidence" value="ECO:0007669"/>
    <property type="project" value="InterPro"/>
</dbReference>
<name>A0A4Y7SXI9_COPMI</name>
<dbReference type="GO" id="GO:0004497">
    <property type="term" value="F:monooxygenase activity"/>
    <property type="evidence" value="ECO:0007669"/>
    <property type="project" value="UniProtKB-KW"/>
</dbReference>